<feature type="signal peptide" evidence="1">
    <location>
        <begin position="1"/>
        <end position="19"/>
    </location>
</feature>
<keyword evidence="3" id="KW-1185">Reference proteome</keyword>
<organism evidence="2 3">
    <name type="scientific">Flaviaesturariibacter amylovorans</name>
    <dbReference type="NCBI Taxonomy" id="1084520"/>
    <lineage>
        <taxon>Bacteria</taxon>
        <taxon>Pseudomonadati</taxon>
        <taxon>Bacteroidota</taxon>
        <taxon>Chitinophagia</taxon>
        <taxon>Chitinophagales</taxon>
        <taxon>Chitinophagaceae</taxon>
        <taxon>Flaviaestuariibacter</taxon>
    </lineage>
</organism>
<protein>
    <submittedName>
        <fullName evidence="2">Uncharacterized protein</fullName>
    </submittedName>
</protein>
<dbReference type="EMBL" id="BAABGY010000018">
    <property type="protein sequence ID" value="GAA4343820.1"/>
    <property type="molecule type" value="Genomic_DNA"/>
</dbReference>
<dbReference type="Proteomes" id="UP001501725">
    <property type="component" value="Unassembled WGS sequence"/>
</dbReference>
<comment type="caution">
    <text evidence="2">The sequence shown here is derived from an EMBL/GenBank/DDBJ whole genome shotgun (WGS) entry which is preliminary data.</text>
</comment>
<evidence type="ECO:0000313" key="2">
    <source>
        <dbReference type="EMBL" id="GAA4343820.1"/>
    </source>
</evidence>
<keyword evidence="1" id="KW-0732">Signal</keyword>
<evidence type="ECO:0000256" key="1">
    <source>
        <dbReference type="SAM" id="SignalP"/>
    </source>
</evidence>
<feature type="chain" id="PRO_5047324139" evidence="1">
    <location>
        <begin position="20"/>
        <end position="250"/>
    </location>
</feature>
<reference evidence="3" key="1">
    <citation type="journal article" date="2019" name="Int. J. Syst. Evol. Microbiol.">
        <title>The Global Catalogue of Microorganisms (GCM) 10K type strain sequencing project: providing services to taxonomists for standard genome sequencing and annotation.</title>
        <authorList>
            <consortium name="The Broad Institute Genomics Platform"/>
            <consortium name="The Broad Institute Genome Sequencing Center for Infectious Disease"/>
            <person name="Wu L."/>
            <person name="Ma J."/>
        </authorList>
    </citation>
    <scope>NUCLEOTIDE SEQUENCE [LARGE SCALE GENOMIC DNA]</scope>
    <source>
        <strain evidence="3">JCM 17919</strain>
    </source>
</reference>
<sequence length="250" mass="25876">MKSTFFLTAAVLAFNFASAQEPVVPAPASDSAAAQAAVAAPAASAQVSATATAQAPALPRGASTVDSIAAKYKLQPMPEALTMHKIFPAVGTYQLNSTSGAASDPVTVTLDSTSKGTIWISGMPQGTFKAYLVKRPATYRIVSQKSASGKAIPEGTLYFAPETNTLNIALGAYSAADPTAIFPVAVAADPNAIASAQTAEVKVKVESKKSKSKTKAKVQFFTATKVDPTTLQSTNSNAAYDQLLQQQQQQ</sequence>
<gene>
    <name evidence="2" type="ORF">GCM10023184_44380</name>
</gene>
<name>A0ABP8HSY0_9BACT</name>
<evidence type="ECO:0000313" key="3">
    <source>
        <dbReference type="Proteomes" id="UP001501725"/>
    </source>
</evidence>
<accession>A0ABP8HSY0</accession>
<proteinExistence type="predicted"/>
<dbReference type="RefSeq" id="WP_345258194.1">
    <property type="nucleotide sequence ID" value="NZ_BAABGY010000018.1"/>
</dbReference>